<sequence>MAAGGGDQRRKGIQILVAVDVVNVTALAGGEDFHRLVEIGVAHPMPDDILPGIFFELVLFRFGKYRYFHD</sequence>
<name>A0A645JJD5_9ZZZZ</name>
<gene>
    <name evidence="1" type="ORF">SDC9_211310</name>
</gene>
<evidence type="ECO:0000313" key="1">
    <source>
        <dbReference type="EMBL" id="MPN63546.1"/>
    </source>
</evidence>
<accession>A0A645JJD5</accession>
<protein>
    <submittedName>
        <fullName evidence="1">Uncharacterized protein</fullName>
    </submittedName>
</protein>
<proteinExistence type="predicted"/>
<dbReference type="EMBL" id="VSSQ01143139">
    <property type="protein sequence ID" value="MPN63546.1"/>
    <property type="molecule type" value="Genomic_DNA"/>
</dbReference>
<organism evidence="1">
    <name type="scientific">bioreactor metagenome</name>
    <dbReference type="NCBI Taxonomy" id="1076179"/>
    <lineage>
        <taxon>unclassified sequences</taxon>
        <taxon>metagenomes</taxon>
        <taxon>ecological metagenomes</taxon>
    </lineage>
</organism>
<reference evidence="1" key="1">
    <citation type="submission" date="2019-08" db="EMBL/GenBank/DDBJ databases">
        <authorList>
            <person name="Kucharzyk K."/>
            <person name="Murdoch R.W."/>
            <person name="Higgins S."/>
            <person name="Loffler F."/>
        </authorList>
    </citation>
    <scope>NUCLEOTIDE SEQUENCE</scope>
</reference>
<comment type="caution">
    <text evidence="1">The sequence shown here is derived from an EMBL/GenBank/DDBJ whole genome shotgun (WGS) entry which is preliminary data.</text>
</comment>
<dbReference type="AlphaFoldDB" id="A0A645JJD5"/>